<accession>A0A6I4SPF6</accession>
<evidence type="ECO:0000313" key="2">
    <source>
        <dbReference type="EMBL" id="MXO57683.1"/>
    </source>
</evidence>
<name>A0A6I4SPF6_9SPHN</name>
<evidence type="ECO:0000313" key="3">
    <source>
        <dbReference type="Proteomes" id="UP000468943"/>
    </source>
</evidence>
<keyword evidence="3" id="KW-1185">Reference proteome</keyword>
<feature type="transmembrane region" description="Helical" evidence="1">
    <location>
        <begin position="66"/>
        <end position="86"/>
    </location>
</feature>
<proteinExistence type="predicted"/>
<comment type="caution">
    <text evidence="2">The sequence shown here is derived from an EMBL/GenBank/DDBJ whole genome shotgun (WGS) entry which is preliminary data.</text>
</comment>
<keyword evidence="1" id="KW-0812">Transmembrane</keyword>
<evidence type="ECO:0000256" key="1">
    <source>
        <dbReference type="SAM" id="Phobius"/>
    </source>
</evidence>
<dbReference type="EMBL" id="WTYS01000001">
    <property type="protein sequence ID" value="MXO57683.1"/>
    <property type="molecule type" value="Genomic_DNA"/>
</dbReference>
<dbReference type="AlphaFoldDB" id="A0A6I4SPF6"/>
<dbReference type="RefSeq" id="WP_160598735.1">
    <property type="nucleotide sequence ID" value="NZ_WTYS01000001.1"/>
</dbReference>
<reference evidence="2 3" key="1">
    <citation type="submission" date="2019-12" db="EMBL/GenBank/DDBJ databases">
        <title>Genomic-based taxomic classification of the family Erythrobacteraceae.</title>
        <authorList>
            <person name="Xu L."/>
        </authorList>
    </citation>
    <scope>NUCLEOTIDE SEQUENCE [LARGE SCALE GENOMIC DNA]</scope>
    <source>
        <strain evidence="2 3">JCM 17802</strain>
    </source>
</reference>
<feature type="transmembrane region" description="Helical" evidence="1">
    <location>
        <begin position="98"/>
        <end position="117"/>
    </location>
</feature>
<organism evidence="2 3">
    <name type="scientific">Pontixanthobacter gangjinensis</name>
    <dbReference type="NCBI Taxonomy" id="1028742"/>
    <lineage>
        <taxon>Bacteria</taxon>
        <taxon>Pseudomonadati</taxon>
        <taxon>Pseudomonadota</taxon>
        <taxon>Alphaproteobacteria</taxon>
        <taxon>Sphingomonadales</taxon>
        <taxon>Erythrobacteraceae</taxon>
        <taxon>Pontixanthobacter</taxon>
    </lineage>
</organism>
<dbReference type="OrthoDB" id="9784191at2"/>
<feature type="transmembrane region" description="Helical" evidence="1">
    <location>
        <begin position="138"/>
        <end position="160"/>
    </location>
</feature>
<feature type="transmembrane region" description="Helical" evidence="1">
    <location>
        <begin position="29"/>
        <end position="45"/>
    </location>
</feature>
<sequence>MPRSIIAICGALVIGSLLALASLQLNFPTGWIGALVLVAWTMWAWRRWAKLEKTTGLEPSAPERNVRFYAIGTALLFGHQVVTLAYPDIDFHVGQGTYLAIDSWTILAAMIGVSFVVSKAGSNRDERDETIIARGTKAGFVSLIAGLVVFSFVMGFLPPIQGKSLTLFMAANIQIAIIVASLLIKYVVQLIEYARDTDANNAIGPVE</sequence>
<feature type="transmembrane region" description="Helical" evidence="1">
    <location>
        <begin position="166"/>
        <end position="188"/>
    </location>
</feature>
<keyword evidence="1" id="KW-1133">Transmembrane helix</keyword>
<keyword evidence="1" id="KW-0472">Membrane</keyword>
<gene>
    <name evidence="2" type="ORF">GRI36_12425</name>
</gene>
<protein>
    <submittedName>
        <fullName evidence="2">Uncharacterized protein</fullName>
    </submittedName>
</protein>
<dbReference type="Proteomes" id="UP000468943">
    <property type="component" value="Unassembled WGS sequence"/>
</dbReference>